<feature type="domain" description="EGF-like" evidence="8">
    <location>
        <begin position="295"/>
        <end position="334"/>
    </location>
</feature>
<accession>A0ABN9BV33</accession>
<dbReference type="PROSITE" id="PS00010">
    <property type="entry name" value="ASX_HYDROXYL"/>
    <property type="match status" value="1"/>
</dbReference>
<evidence type="ECO:0000313" key="9">
    <source>
        <dbReference type="EMBL" id="CAI9551343.1"/>
    </source>
</evidence>
<keyword evidence="7" id="KW-0812">Transmembrane</keyword>
<protein>
    <recommendedName>
        <fullName evidence="8">EGF-like domain-containing protein</fullName>
    </recommendedName>
</protein>
<dbReference type="InterPro" id="IPR018097">
    <property type="entry name" value="EGF_Ca-bd_CS"/>
</dbReference>
<dbReference type="InterPro" id="IPR006212">
    <property type="entry name" value="Furin_repeat"/>
</dbReference>
<gene>
    <name evidence="9" type="ORF">SPARVUS_LOCUS3733813</name>
</gene>
<dbReference type="SUPFAM" id="SSF57184">
    <property type="entry name" value="Growth factor receptor domain"/>
    <property type="match status" value="1"/>
</dbReference>
<dbReference type="PROSITE" id="PS01248">
    <property type="entry name" value="EGF_LAM_1"/>
    <property type="match status" value="1"/>
</dbReference>
<dbReference type="InterPro" id="IPR002049">
    <property type="entry name" value="LE_dom"/>
</dbReference>
<keyword evidence="5 6" id="KW-1015">Disulfide bond</keyword>
<dbReference type="Pfam" id="PF11938">
    <property type="entry name" value="DUF3456"/>
    <property type="match status" value="1"/>
</dbReference>
<keyword evidence="7" id="KW-1133">Transmembrane helix</keyword>
<proteinExistence type="inferred from homology"/>
<dbReference type="SMART" id="SM00181">
    <property type="entry name" value="EGF"/>
    <property type="match status" value="3"/>
</dbReference>
<feature type="domain" description="EGF-like" evidence="8">
    <location>
        <begin position="141"/>
        <end position="183"/>
    </location>
</feature>
<evidence type="ECO:0000256" key="5">
    <source>
        <dbReference type="ARBA" id="ARBA00023157"/>
    </source>
</evidence>
<dbReference type="Gene3D" id="2.10.25.10">
    <property type="entry name" value="Laminin"/>
    <property type="match status" value="1"/>
</dbReference>
<keyword evidence="3" id="KW-0677">Repeat</keyword>
<feature type="transmembrane region" description="Helical" evidence="7">
    <location>
        <begin position="12"/>
        <end position="31"/>
    </location>
</feature>
<evidence type="ECO:0000256" key="7">
    <source>
        <dbReference type="SAM" id="Phobius"/>
    </source>
</evidence>
<dbReference type="Gene3D" id="2.10.220.10">
    <property type="entry name" value="Hormone Receptor, Insulin-like Growth Factor Receptor 1, Chain A, domain 2"/>
    <property type="match status" value="1"/>
</dbReference>
<comment type="similarity">
    <text evidence="1">Belongs to the CRELD family.</text>
</comment>
<dbReference type="EMBL" id="CATNWA010006075">
    <property type="protein sequence ID" value="CAI9551343.1"/>
    <property type="molecule type" value="Genomic_DNA"/>
</dbReference>
<dbReference type="InterPro" id="IPR009030">
    <property type="entry name" value="Growth_fac_rcpt_cys_sf"/>
</dbReference>
<dbReference type="InterPro" id="IPR001881">
    <property type="entry name" value="EGF-like_Ca-bd_dom"/>
</dbReference>
<dbReference type="CDD" id="cd00064">
    <property type="entry name" value="FU"/>
    <property type="match status" value="2"/>
</dbReference>
<keyword evidence="7" id="KW-0472">Membrane</keyword>
<dbReference type="Pfam" id="PF07645">
    <property type="entry name" value="EGF_CA"/>
    <property type="match status" value="2"/>
</dbReference>
<evidence type="ECO:0000313" key="10">
    <source>
        <dbReference type="Proteomes" id="UP001162483"/>
    </source>
</evidence>
<sequence length="350" mass="38869">MAVIGSTGTAVSIYLAPRFLIVLFFFICTAAKKEPCDTCRRLVDRFHEGLEKTSKKNFGGGNTAWEEKTLSKYEASEIRLVEIIENLCDSTDFECNLMVEEHEEQVEKWWFKMRNKYPDLLKWFCIDTINVCCPSGTYGPDCLGCLGGSERPCHGNGFCSGDGTRGGDGTCSCKAEYTGPFCLECADGYYSSERNDTHSVCSDCHEACKTCHGATNKDCKECKDGWVEEDGNCVDQDECATEKSPCKESQYCLNTEGSYLCEKCDESCFGCTGEGPEKCTECSAGYVLEDNKCTDMNECETDEKICVRDNEDCINIPGTYKCVCAEGFEEQDGQCVALTKKMKKPLLSKT</sequence>
<dbReference type="InterPro" id="IPR000742">
    <property type="entry name" value="EGF"/>
</dbReference>
<dbReference type="PROSITE" id="PS01187">
    <property type="entry name" value="EGF_CA"/>
    <property type="match status" value="1"/>
</dbReference>
<dbReference type="SMART" id="SM00179">
    <property type="entry name" value="EGF_CA"/>
    <property type="match status" value="2"/>
</dbReference>
<dbReference type="PROSITE" id="PS00022">
    <property type="entry name" value="EGF_1"/>
    <property type="match status" value="1"/>
</dbReference>
<evidence type="ECO:0000256" key="2">
    <source>
        <dbReference type="ARBA" id="ARBA00022536"/>
    </source>
</evidence>
<evidence type="ECO:0000256" key="1">
    <source>
        <dbReference type="ARBA" id="ARBA00005897"/>
    </source>
</evidence>
<evidence type="ECO:0000256" key="3">
    <source>
        <dbReference type="ARBA" id="ARBA00022737"/>
    </source>
</evidence>
<dbReference type="InterPro" id="IPR021852">
    <property type="entry name" value="DUF3456"/>
</dbReference>
<evidence type="ECO:0000256" key="4">
    <source>
        <dbReference type="ARBA" id="ARBA00022837"/>
    </source>
</evidence>
<keyword evidence="4" id="KW-0106">Calcium</keyword>
<comment type="caution">
    <text evidence="6">Lacks conserved residue(s) required for the propagation of feature annotation.</text>
</comment>
<dbReference type="PROSITE" id="PS50026">
    <property type="entry name" value="EGF_3"/>
    <property type="match status" value="2"/>
</dbReference>
<evidence type="ECO:0000259" key="8">
    <source>
        <dbReference type="PROSITE" id="PS50026"/>
    </source>
</evidence>
<comment type="caution">
    <text evidence="9">The sequence shown here is derived from an EMBL/GenBank/DDBJ whole genome shotgun (WGS) entry which is preliminary data.</text>
</comment>
<reference evidence="9" key="1">
    <citation type="submission" date="2023-05" db="EMBL/GenBank/DDBJ databases">
        <authorList>
            <person name="Stuckert A."/>
        </authorList>
    </citation>
    <scope>NUCLEOTIDE SEQUENCE</scope>
</reference>
<dbReference type="InterPro" id="IPR049883">
    <property type="entry name" value="NOTCH1_EGF-like"/>
</dbReference>
<organism evidence="9 10">
    <name type="scientific">Staurois parvus</name>
    <dbReference type="NCBI Taxonomy" id="386267"/>
    <lineage>
        <taxon>Eukaryota</taxon>
        <taxon>Metazoa</taxon>
        <taxon>Chordata</taxon>
        <taxon>Craniata</taxon>
        <taxon>Vertebrata</taxon>
        <taxon>Euteleostomi</taxon>
        <taxon>Amphibia</taxon>
        <taxon>Batrachia</taxon>
        <taxon>Anura</taxon>
        <taxon>Neobatrachia</taxon>
        <taxon>Ranoidea</taxon>
        <taxon>Ranidae</taxon>
        <taxon>Staurois</taxon>
    </lineage>
</organism>
<keyword evidence="10" id="KW-1185">Reference proteome</keyword>
<name>A0ABN9BV33_9NEOB</name>
<feature type="disulfide bond" evidence="6">
    <location>
        <begin position="173"/>
        <end position="182"/>
    </location>
</feature>
<dbReference type="Proteomes" id="UP001162483">
    <property type="component" value="Unassembled WGS sequence"/>
</dbReference>
<evidence type="ECO:0000256" key="6">
    <source>
        <dbReference type="PROSITE-ProRule" id="PRU00076"/>
    </source>
</evidence>
<dbReference type="InterPro" id="IPR000152">
    <property type="entry name" value="EGF-type_Asp/Asn_hydroxyl_site"/>
</dbReference>
<keyword evidence="2 6" id="KW-0245">EGF-like domain</keyword>
<dbReference type="SMART" id="SM00261">
    <property type="entry name" value="FU"/>
    <property type="match status" value="2"/>
</dbReference>